<dbReference type="Proteomes" id="UP001549076">
    <property type="component" value="Unassembled WGS sequence"/>
</dbReference>
<gene>
    <name evidence="2" type="ORF">ABID37_001912</name>
</gene>
<keyword evidence="3" id="KW-1185">Reference proteome</keyword>
<accession>A0ABV2MY37</accession>
<feature type="transmembrane region" description="Helical" evidence="1">
    <location>
        <begin position="47"/>
        <end position="70"/>
    </location>
</feature>
<evidence type="ECO:0000256" key="1">
    <source>
        <dbReference type="SAM" id="Phobius"/>
    </source>
</evidence>
<dbReference type="EMBL" id="JBEPML010000005">
    <property type="protein sequence ID" value="MET3791704.1"/>
    <property type="molecule type" value="Genomic_DNA"/>
</dbReference>
<keyword evidence="1" id="KW-0812">Transmembrane</keyword>
<sequence>MTNTPRMPLPVATGLNQSQGCGVLTEALSGMNKKDRTMHDGWPVWKLALLLYVFAAAAVAINLFMLGLMFQKFGFAALSPVQSLLLSGPLGVPAAWAAGRWARHLLDEAAEGN</sequence>
<evidence type="ECO:0008006" key="4">
    <source>
        <dbReference type="Google" id="ProtNLM"/>
    </source>
</evidence>
<proteinExistence type="predicted"/>
<dbReference type="RefSeq" id="WP_354194027.1">
    <property type="nucleotide sequence ID" value="NZ_JBEPML010000005.1"/>
</dbReference>
<evidence type="ECO:0000313" key="2">
    <source>
        <dbReference type="EMBL" id="MET3791704.1"/>
    </source>
</evidence>
<comment type="caution">
    <text evidence="2">The sequence shown here is derived from an EMBL/GenBank/DDBJ whole genome shotgun (WGS) entry which is preliminary data.</text>
</comment>
<name>A0ABV2MY37_9HYPH</name>
<protein>
    <recommendedName>
        <fullName evidence="4">DUF2798 domain-containing protein</fullName>
    </recommendedName>
</protein>
<keyword evidence="1" id="KW-0472">Membrane</keyword>
<organism evidence="2 3">
    <name type="scientific">Aquamicrobium terrae</name>
    <dbReference type="NCBI Taxonomy" id="1324945"/>
    <lineage>
        <taxon>Bacteria</taxon>
        <taxon>Pseudomonadati</taxon>
        <taxon>Pseudomonadota</taxon>
        <taxon>Alphaproteobacteria</taxon>
        <taxon>Hyphomicrobiales</taxon>
        <taxon>Phyllobacteriaceae</taxon>
        <taxon>Aquamicrobium</taxon>
    </lineage>
</organism>
<keyword evidence="1" id="KW-1133">Transmembrane helix</keyword>
<reference evidence="2 3" key="1">
    <citation type="submission" date="2024-06" db="EMBL/GenBank/DDBJ databases">
        <title>Genomic Encyclopedia of Type Strains, Phase IV (KMG-IV): sequencing the most valuable type-strain genomes for metagenomic binning, comparative biology and taxonomic classification.</title>
        <authorList>
            <person name="Goeker M."/>
        </authorList>
    </citation>
    <scope>NUCLEOTIDE SEQUENCE [LARGE SCALE GENOMIC DNA]</scope>
    <source>
        <strain evidence="2 3">DSM 27865</strain>
    </source>
</reference>
<evidence type="ECO:0000313" key="3">
    <source>
        <dbReference type="Proteomes" id="UP001549076"/>
    </source>
</evidence>